<dbReference type="GO" id="GO:0008999">
    <property type="term" value="F:protein-N-terminal-alanine acetyltransferase activity"/>
    <property type="evidence" value="ECO:0007669"/>
    <property type="project" value="TreeGrafter"/>
</dbReference>
<evidence type="ECO:0000259" key="1">
    <source>
        <dbReference type="PROSITE" id="PS51186"/>
    </source>
</evidence>
<protein>
    <submittedName>
        <fullName evidence="2">Acetyltransferase</fullName>
    </submittedName>
</protein>
<dbReference type="PATRIC" id="fig|1178515.4.peg.691"/>
<keyword evidence="2" id="KW-0808">Transferase</keyword>
<dbReference type="GO" id="GO:0005737">
    <property type="term" value="C:cytoplasm"/>
    <property type="evidence" value="ECO:0007669"/>
    <property type="project" value="TreeGrafter"/>
</dbReference>
<gene>
    <name evidence="2" type="ORF">SY83_03500</name>
</gene>
<keyword evidence="3" id="KW-1185">Reference proteome</keyword>
<reference evidence="2 3" key="1">
    <citation type="submission" date="2015-01" db="EMBL/GenBank/DDBJ databases">
        <title>Paenibacillus swuensis/DY6/whole genome sequencing.</title>
        <authorList>
            <person name="Kim M.K."/>
            <person name="Srinivasan S."/>
            <person name="Lee J.-J."/>
        </authorList>
    </citation>
    <scope>NUCLEOTIDE SEQUENCE [LARGE SCALE GENOMIC DNA]</scope>
    <source>
        <strain evidence="2 3">DY6</strain>
    </source>
</reference>
<dbReference type="KEGG" id="pswu:SY83_03500"/>
<dbReference type="GO" id="GO:1990189">
    <property type="term" value="F:protein N-terminal-serine acetyltransferase activity"/>
    <property type="evidence" value="ECO:0007669"/>
    <property type="project" value="TreeGrafter"/>
</dbReference>
<name>A0A172TNR2_9BACL</name>
<evidence type="ECO:0000313" key="2">
    <source>
        <dbReference type="EMBL" id="ANE48701.1"/>
    </source>
</evidence>
<dbReference type="AlphaFoldDB" id="A0A172TNR2"/>
<accession>A0A172TNR2</accession>
<dbReference type="InterPro" id="IPR016181">
    <property type="entry name" value="Acyl_CoA_acyltransferase"/>
</dbReference>
<dbReference type="EMBL" id="CP011388">
    <property type="protein sequence ID" value="ANE48701.1"/>
    <property type="molecule type" value="Genomic_DNA"/>
</dbReference>
<dbReference type="SUPFAM" id="SSF55729">
    <property type="entry name" value="Acyl-CoA N-acyltransferases (Nat)"/>
    <property type="match status" value="1"/>
</dbReference>
<dbReference type="InterPro" id="IPR051908">
    <property type="entry name" value="Ribosomal_N-acetyltransferase"/>
</dbReference>
<dbReference type="STRING" id="1178515.SY83_03500"/>
<proteinExistence type="predicted"/>
<sequence length="186" mass="21471">MNPILMDIPSEFTTDRLRIRMPMPGDGKALYEAVRASLEELKDWLPFAQKEMSEEEAEIALREGHLRFLKREDLWLLLFDKDTNQLIGSSGLHRINWYIPKFEIGYWIDTRYSGQGYMTEAVEGIAQYAFNDLKAKRVEIRCDALNVKSRAVAERLGFPLEVIMRNEGMSADGTTVRDTCVYAKIQ</sequence>
<dbReference type="RefSeq" id="WP_068610845.1">
    <property type="nucleotide sequence ID" value="NZ_CP011388.1"/>
</dbReference>
<dbReference type="Gene3D" id="3.40.630.30">
    <property type="match status" value="1"/>
</dbReference>
<dbReference type="OrthoDB" id="9799321at2"/>
<feature type="domain" description="N-acetyltransferase" evidence="1">
    <location>
        <begin position="28"/>
        <end position="186"/>
    </location>
</feature>
<dbReference type="PROSITE" id="PS51186">
    <property type="entry name" value="GNAT"/>
    <property type="match status" value="1"/>
</dbReference>
<dbReference type="PANTHER" id="PTHR43441:SF3">
    <property type="entry name" value="ACETYLTRANSFERASE"/>
    <property type="match status" value="1"/>
</dbReference>
<evidence type="ECO:0000313" key="3">
    <source>
        <dbReference type="Proteomes" id="UP000076927"/>
    </source>
</evidence>
<dbReference type="PANTHER" id="PTHR43441">
    <property type="entry name" value="RIBOSOMAL-PROTEIN-SERINE ACETYLTRANSFERASE"/>
    <property type="match status" value="1"/>
</dbReference>
<dbReference type="Pfam" id="PF13302">
    <property type="entry name" value="Acetyltransf_3"/>
    <property type="match status" value="1"/>
</dbReference>
<organism evidence="2 3">
    <name type="scientific">Paenibacillus swuensis</name>
    <dbReference type="NCBI Taxonomy" id="1178515"/>
    <lineage>
        <taxon>Bacteria</taxon>
        <taxon>Bacillati</taxon>
        <taxon>Bacillota</taxon>
        <taxon>Bacilli</taxon>
        <taxon>Bacillales</taxon>
        <taxon>Paenibacillaceae</taxon>
        <taxon>Paenibacillus</taxon>
    </lineage>
</organism>
<dbReference type="Proteomes" id="UP000076927">
    <property type="component" value="Chromosome"/>
</dbReference>
<dbReference type="InterPro" id="IPR000182">
    <property type="entry name" value="GNAT_dom"/>
</dbReference>